<organism evidence="2 3">
    <name type="scientific">Aquimonas voraii</name>
    <dbReference type="NCBI Taxonomy" id="265719"/>
    <lineage>
        <taxon>Bacteria</taxon>
        <taxon>Pseudomonadati</taxon>
        <taxon>Pseudomonadota</taxon>
        <taxon>Gammaproteobacteria</taxon>
        <taxon>Lysobacterales</taxon>
        <taxon>Lysobacteraceae</taxon>
        <taxon>Aquimonas</taxon>
    </lineage>
</organism>
<keyword evidence="3" id="KW-1185">Reference proteome</keyword>
<dbReference type="AlphaFoldDB" id="A0A1G6U548"/>
<feature type="chain" id="PRO_5011620342" evidence="1">
    <location>
        <begin position="33"/>
        <end position="137"/>
    </location>
</feature>
<dbReference type="RefSeq" id="WP_091239788.1">
    <property type="nucleotide sequence ID" value="NZ_FNAG01000002.1"/>
</dbReference>
<evidence type="ECO:0000313" key="3">
    <source>
        <dbReference type="Proteomes" id="UP000199603"/>
    </source>
</evidence>
<evidence type="ECO:0000256" key="1">
    <source>
        <dbReference type="SAM" id="SignalP"/>
    </source>
</evidence>
<proteinExistence type="predicted"/>
<keyword evidence="1" id="KW-0732">Signal</keyword>
<reference evidence="2 3" key="1">
    <citation type="submission" date="2016-10" db="EMBL/GenBank/DDBJ databases">
        <authorList>
            <person name="de Groot N.N."/>
        </authorList>
    </citation>
    <scope>NUCLEOTIDE SEQUENCE [LARGE SCALE GENOMIC DNA]</scope>
    <source>
        <strain evidence="2 3">DSM 16957</strain>
    </source>
</reference>
<dbReference type="EMBL" id="FNAG01000002">
    <property type="protein sequence ID" value="SDD35665.1"/>
    <property type="molecule type" value="Genomic_DNA"/>
</dbReference>
<gene>
    <name evidence="2" type="ORF">SAMN04488509_102136</name>
</gene>
<evidence type="ECO:0000313" key="2">
    <source>
        <dbReference type="EMBL" id="SDD35665.1"/>
    </source>
</evidence>
<dbReference type="Proteomes" id="UP000199603">
    <property type="component" value="Unassembled WGS sequence"/>
</dbReference>
<accession>A0A1G6U548</accession>
<dbReference type="STRING" id="265719.SAMN04488509_102136"/>
<feature type="signal peptide" evidence="1">
    <location>
        <begin position="1"/>
        <end position="32"/>
    </location>
</feature>
<sequence>MSDLKLRRASRPPALCAALAGTLLILSLSAAAEVAAGNGYRVPWSTLDSGGGRAQSASGLRLDGTLGQLEPERVPLCSADGGAACAGARYRLRGGFWPGWLRAEPGAGCAGAADCLFRDGFETPPPPGGTPVRPTHR</sequence>
<protein>
    <submittedName>
        <fullName evidence="2">Uncharacterized protein</fullName>
    </submittedName>
</protein>
<name>A0A1G6U548_9GAMM</name>